<name>A0A843R2H4_LIMFE</name>
<keyword evidence="5" id="KW-0378">Hydrolase</keyword>
<evidence type="ECO:0000256" key="1">
    <source>
        <dbReference type="ARBA" id="ARBA00010923"/>
    </source>
</evidence>
<dbReference type="Proteomes" id="UP000466799">
    <property type="component" value="Unassembled WGS sequence"/>
</dbReference>
<dbReference type="InterPro" id="IPR052021">
    <property type="entry name" value="Type-I_RS_S_subunit"/>
</dbReference>
<comment type="caution">
    <text evidence="5">The sequence shown here is derived from an EMBL/GenBank/DDBJ whole genome shotgun (WGS) entry which is preliminary data.</text>
</comment>
<evidence type="ECO:0000256" key="2">
    <source>
        <dbReference type="ARBA" id="ARBA00022747"/>
    </source>
</evidence>
<accession>A0A843R2H4</accession>
<dbReference type="GO" id="GO:0004519">
    <property type="term" value="F:endonuclease activity"/>
    <property type="evidence" value="ECO:0007669"/>
    <property type="project" value="UniProtKB-KW"/>
</dbReference>
<keyword evidence="2" id="KW-0680">Restriction system</keyword>
<dbReference type="Gene3D" id="3.90.220.20">
    <property type="entry name" value="DNA methylase specificity domains"/>
    <property type="match status" value="2"/>
</dbReference>
<protein>
    <submittedName>
        <fullName evidence="5">Restriction endonuclease subunit S</fullName>
    </submittedName>
</protein>
<sequence length="425" mass="48518">MKIIDSGIEWIGEVPEDWGKVKFNAIYGNRNTKVSDKDYQPLSVTKKGIVSQLDSAAKSNDNDNRKLVKVGDFVINSRSDRRGSCGISPLDGSVSLINTVLEPLSHQIVPLYFDFLFHTVQFADEFYRWGHGIVDDLWTTNWNDMKNITLILPPKSVQKQIAEYLGKKTSKIDSLIIKINDEIELLQQYQNSVITRAVTKGLDPDVPMKDSGIEWIGEIPKNWEIVKVKYLVTKLERGTAPSYTEQHKTRVVNQATFSKGFFDKSDIRYSSIPALQSRGLLQRKDVLIASTGGGVLGKVFYFNEEEEFVADSHVTIARFIPEKILPKFGFYYFSTKYDVFNYVMAQGSTNQIELKRDALANSYISVPSEKEQQQISEYLDEKVAQIQKLVKARKRQITQLTEYKNSLIFEYVTGKRQVSVVEEMD</sequence>
<keyword evidence="3" id="KW-0238">DNA-binding</keyword>
<keyword evidence="5" id="KW-0540">Nuclease</keyword>
<dbReference type="PANTHER" id="PTHR30408">
    <property type="entry name" value="TYPE-1 RESTRICTION ENZYME ECOKI SPECIFICITY PROTEIN"/>
    <property type="match status" value="1"/>
</dbReference>
<evidence type="ECO:0000313" key="5">
    <source>
        <dbReference type="EMBL" id="MPQ35310.1"/>
    </source>
</evidence>
<gene>
    <name evidence="5" type="ORF">GC247_05245</name>
</gene>
<dbReference type="Pfam" id="PF01420">
    <property type="entry name" value="Methylase_S"/>
    <property type="match status" value="1"/>
</dbReference>
<feature type="domain" description="Type I restriction modification DNA specificity" evidence="4">
    <location>
        <begin position="220"/>
        <end position="398"/>
    </location>
</feature>
<comment type="similarity">
    <text evidence="1">Belongs to the type-I restriction system S methylase family.</text>
</comment>
<dbReference type="InterPro" id="IPR044946">
    <property type="entry name" value="Restrct_endonuc_typeI_TRD_sf"/>
</dbReference>
<keyword evidence="5" id="KW-0255">Endonuclease</keyword>
<evidence type="ECO:0000259" key="4">
    <source>
        <dbReference type="Pfam" id="PF01420"/>
    </source>
</evidence>
<dbReference type="PANTHER" id="PTHR30408:SF12">
    <property type="entry name" value="TYPE I RESTRICTION ENZYME MJAVIII SPECIFICITY SUBUNIT"/>
    <property type="match status" value="1"/>
</dbReference>
<evidence type="ECO:0000256" key="3">
    <source>
        <dbReference type="ARBA" id="ARBA00023125"/>
    </source>
</evidence>
<dbReference type="GO" id="GO:0003677">
    <property type="term" value="F:DNA binding"/>
    <property type="evidence" value="ECO:0007669"/>
    <property type="project" value="UniProtKB-KW"/>
</dbReference>
<evidence type="ECO:0000313" key="6">
    <source>
        <dbReference type="Proteomes" id="UP000466799"/>
    </source>
</evidence>
<dbReference type="AlphaFoldDB" id="A0A843R2H4"/>
<reference evidence="5 6" key="1">
    <citation type="submission" date="2019-10" db="EMBL/GenBank/DDBJ databases">
        <title>Genome Sequencing and assembly of Lactobacillus fermentum I2, a lactic acid bacteria.</title>
        <authorList>
            <person name="Lopes L.S."/>
            <person name="Persinoti G.F."/>
            <person name="Riano-Pachon D.M."/>
            <person name="Labate C.A."/>
        </authorList>
    </citation>
    <scope>NUCLEOTIDE SEQUENCE [LARGE SCALE GENOMIC DNA]</scope>
    <source>
        <strain evidence="5 6">I2</strain>
    </source>
</reference>
<proteinExistence type="inferred from homology"/>
<dbReference type="InterPro" id="IPR000055">
    <property type="entry name" value="Restrct_endonuc_typeI_TRD"/>
</dbReference>
<dbReference type="SUPFAM" id="SSF116734">
    <property type="entry name" value="DNA methylase specificity domain"/>
    <property type="match status" value="2"/>
</dbReference>
<dbReference type="GO" id="GO:0009307">
    <property type="term" value="P:DNA restriction-modification system"/>
    <property type="evidence" value="ECO:0007669"/>
    <property type="project" value="UniProtKB-KW"/>
</dbReference>
<organism evidence="5 6">
    <name type="scientific">Limosilactobacillus fermentum</name>
    <name type="common">Lactobacillus fermentum</name>
    <dbReference type="NCBI Taxonomy" id="1613"/>
    <lineage>
        <taxon>Bacteria</taxon>
        <taxon>Bacillati</taxon>
        <taxon>Bacillota</taxon>
        <taxon>Bacilli</taxon>
        <taxon>Lactobacillales</taxon>
        <taxon>Lactobacillaceae</taxon>
        <taxon>Limosilactobacillus</taxon>
    </lineage>
</organism>
<dbReference type="EMBL" id="WHJL01000026">
    <property type="protein sequence ID" value="MPQ35310.1"/>
    <property type="molecule type" value="Genomic_DNA"/>
</dbReference>
<dbReference type="Gene3D" id="1.10.287.1120">
    <property type="entry name" value="Bipartite methylase S protein"/>
    <property type="match status" value="1"/>
</dbReference>
<dbReference type="RefSeq" id="WP_152728703.1">
    <property type="nucleotide sequence ID" value="NZ_WHJL01000026.1"/>
</dbReference>